<dbReference type="PANTHER" id="PTHR43861">
    <property type="entry name" value="TRANS-ACONITATE 2-METHYLTRANSFERASE-RELATED"/>
    <property type="match status" value="1"/>
</dbReference>
<dbReference type="InterPro" id="IPR029063">
    <property type="entry name" value="SAM-dependent_MTases_sf"/>
</dbReference>
<dbReference type="Gene3D" id="3.40.50.150">
    <property type="entry name" value="Vaccinia Virus protein VP39"/>
    <property type="match status" value="1"/>
</dbReference>
<keyword evidence="1 3" id="KW-0808">Transferase</keyword>
<feature type="domain" description="Methyltransferase" evidence="2">
    <location>
        <begin position="49"/>
        <end position="137"/>
    </location>
</feature>
<proteinExistence type="predicted"/>
<dbReference type="STRING" id="525146.Ddes_1019"/>
<dbReference type="Pfam" id="PF13649">
    <property type="entry name" value="Methyltransf_25"/>
    <property type="match status" value="1"/>
</dbReference>
<accession>B8IZJ9</accession>
<organism evidence="3">
    <name type="scientific">Desulfovibrio desulfuricans (strain ATCC 27774 / DSM 6949 / MB)</name>
    <dbReference type="NCBI Taxonomy" id="525146"/>
    <lineage>
        <taxon>Bacteria</taxon>
        <taxon>Pseudomonadati</taxon>
        <taxon>Thermodesulfobacteriota</taxon>
        <taxon>Desulfovibrionia</taxon>
        <taxon>Desulfovibrionales</taxon>
        <taxon>Desulfovibrionaceae</taxon>
        <taxon>Desulfovibrio</taxon>
    </lineage>
</organism>
<name>B8IZJ9_DESDA</name>
<protein>
    <submittedName>
        <fullName evidence="3">Methyltransferase type 12</fullName>
    </submittedName>
</protein>
<dbReference type="HOGENOM" id="CLU_1233552_0_0_7"/>
<evidence type="ECO:0000313" key="3">
    <source>
        <dbReference type="EMBL" id="ACL48926.1"/>
    </source>
</evidence>
<dbReference type="eggNOG" id="COG0500">
    <property type="taxonomic scope" value="Bacteria"/>
</dbReference>
<evidence type="ECO:0000259" key="2">
    <source>
        <dbReference type="Pfam" id="PF13649"/>
    </source>
</evidence>
<dbReference type="EMBL" id="CP001358">
    <property type="protein sequence ID" value="ACL48926.1"/>
    <property type="molecule type" value="Genomic_DNA"/>
</dbReference>
<dbReference type="AlphaFoldDB" id="B8IZJ9"/>
<reference evidence="3" key="1">
    <citation type="submission" date="2009-01" db="EMBL/GenBank/DDBJ databases">
        <title>Complete sequence of Desulfovibrio desulfuricans subsp. desulfuricans str. ATCC 27774.</title>
        <authorList>
            <consortium name="US DOE Joint Genome Institute"/>
            <person name="Lucas S."/>
            <person name="Copeland A."/>
            <person name="Lapidus A."/>
            <person name="Glavina del Rio T."/>
            <person name="Tice H."/>
            <person name="Bruce D."/>
            <person name="Goodwin L."/>
            <person name="Pitluck S."/>
            <person name="Sims D."/>
            <person name="Lu M."/>
            <person name="Kiss H."/>
            <person name="Meineke L."/>
            <person name="Brettin T."/>
            <person name="Detter J.C."/>
            <person name="Han C."/>
            <person name="Larimer F."/>
            <person name="Land M."/>
            <person name="Hauser L."/>
            <person name="Kyrpides N."/>
            <person name="Ovchinnikova G."/>
            <person name="Hazen T.C."/>
        </authorList>
    </citation>
    <scope>NUCLEOTIDE SEQUENCE [LARGE SCALE GENOMIC DNA]</scope>
    <source>
        <strain evidence="3">ATCC 27774</strain>
    </source>
</reference>
<evidence type="ECO:0000256" key="1">
    <source>
        <dbReference type="ARBA" id="ARBA00022679"/>
    </source>
</evidence>
<gene>
    <name evidence="3" type="ordered locus">Ddes_1019</name>
</gene>
<dbReference type="CDD" id="cd02440">
    <property type="entry name" value="AdoMet_MTases"/>
    <property type="match status" value="1"/>
</dbReference>
<dbReference type="KEGG" id="dds:Ddes_1019"/>
<dbReference type="SUPFAM" id="SSF53335">
    <property type="entry name" value="S-adenosyl-L-methionine-dependent methyltransferases"/>
    <property type="match status" value="1"/>
</dbReference>
<dbReference type="InterPro" id="IPR041698">
    <property type="entry name" value="Methyltransf_25"/>
</dbReference>
<dbReference type="GO" id="GO:0032259">
    <property type="term" value="P:methylation"/>
    <property type="evidence" value="ECO:0007669"/>
    <property type="project" value="UniProtKB-KW"/>
</dbReference>
<dbReference type="GO" id="GO:0008168">
    <property type="term" value="F:methyltransferase activity"/>
    <property type="evidence" value="ECO:0007669"/>
    <property type="project" value="UniProtKB-KW"/>
</dbReference>
<keyword evidence="3" id="KW-0489">Methyltransferase</keyword>
<sequence>MNNNAHTFFEKMAKSDTLAPNSVKLAKNSDFSDIDTAFIRKYADNTSTVLDLGSGTGLIVNKLYPYVKKIIAVEPFYQFTQYITKSSNIQIVNCDAASFLSDDKFDIILLFAVMHYVDETEAIAIYKKYINYLSKDGKIIIKNQFGIHDDVTINGFSEELQENYFAQYRFINKEVKLLQEAGFSSVDVVDIYPPKCNRWENTHFYALVATK</sequence>